<sequence>MVDLLEKEEGELAVKIARKTIEHYLATGEVIDRSDFEVTSIFYEQRGVFVTLNKKGALRGCIGRPYPDLELIDAIIDSAISAATKDPRFPPVHKKEMADIVVEITVMTKPELIDIEPESIPEMISIGKHGLIIKKGYYQGLLLPQVASDHQLDEVEFLCHTCLKAGLSPHEWETGNVNIYRFEGQIFKEKVPRGNIIEESLDDSSCR</sequence>
<dbReference type="PANTHER" id="PTHR13016">
    <property type="entry name" value="AMMECR1 HOMOLOG"/>
    <property type="match status" value="1"/>
</dbReference>
<dbReference type="STRING" id="679901.Mzhil_0827"/>
<dbReference type="SUPFAM" id="SSF143447">
    <property type="entry name" value="AMMECR1-like"/>
    <property type="match status" value="1"/>
</dbReference>
<dbReference type="Gene3D" id="3.30.1490.150">
    <property type="entry name" value="Hypothetical protein ph0010, domain 2"/>
    <property type="match status" value="1"/>
</dbReference>
<feature type="domain" description="AMMECR1" evidence="2">
    <location>
        <begin position="8"/>
        <end position="198"/>
    </location>
</feature>
<evidence type="ECO:0000313" key="3">
    <source>
        <dbReference type="EMBL" id="AEH60689.1"/>
    </source>
</evidence>
<dbReference type="InterPro" id="IPR027623">
    <property type="entry name" value="AmmeMemoSam_A"/>
</dbReference>
<dbReference type="RefSeq" id="WP_013898128.1">
    <property type="nucleotide sequence ID" value="NC_015676.1"/>
</dbReference>
<dbReference type="GeneID" id="10822448"/>
<gene>
    <name evidence="3" type="ordered locus">Mzhil_0827</name>
</gene>
<dbReference type="InterPro" id="IPR027485">
    <property type="entry name" value="AMMECR1_N"/>
</dbReference>
<evidence type="ECO:0000313" key="4">
    <source>
        <dbReference type="Proteomes" id="UP000006622"/>
    </source>
</evidence>
<dbReference type="KEGG" id="mzh:Mzhil_0827"/>
<dbReference type="Gene3D" id="3.30.700.20">
    <property type="entry name" value="Hypothetical protein ph0010, domain 1"/>
    <property type="match status" value="1"/>
</dbReference>
<dbReference type="PROSITE" id="PS51112">
    <property type="entry name" value="AMMECR1"/>
    <property type="match status" value="1"/>
</dbReference>
<dbReference type="InterPro" id="IPR036071">
    <property type="entry name" value="AMMECR1_dom_sf"/>
</dbReference>
<protein>
    <recommendedName>
        <fullName evidence="1">Protein Mzhil_0827</fullName>
    </recommendedName>
</protein>
<proteinExistence type="inferred from homology"/>
<evidence type="ECO:0000256" key="1">
    <source>
        <dbReference type="HAMAP-Rule" id="MF_00645"/>
    </source>
</evidence>
<dbReference type="EMBL" id="CP002101">
    <property type="protein sequence ID" value="AEH60689.1"/>
    <property type="molecule type" value="Genomic_DNA"/>
</dbReference>
<dbReference type="NCBIfam" id="TIGR04335">
    <property type="entry name" value="AmmeMemoSam_A"/>
    <property type="match status" value="1"/>
</dbReference>
<dbReference type="HOGENOM" id="CLU_095686_1_1_2"/>
<dbReference type="InterPro" id="IPR023473">
    <property type="entry name" value="AMMECR1"/>
</dbReference>
<dbReference type="InterPro" id="IPR023472">
    <property type="entry name" value="Uncharacterised_MJ0810"/>
</dbReference>
<dbReference type="PANTHER" id="PTHR13016:SF0">
    <property type="entry name" value="AMME SYNDROME CANDIDATE GENE 1 PROTEIN"/>
    <property type="match status" value="1"/>
</dbReference>
<accession>F7XKZ1</accession>
<keyword evidence="4" id="KW-1185">Reference proteome</keyword>
<dbReference type="NCBIfam" id="TIGR00296">
    <property type="entry name" value="TIGR00296 family protein"/>
    <property type="match status" value="1"/>
</dbReference>
<dbReference type="AlphaFoldDB" id="F7XKZ1"/>
<name>F7XKZ1_METZD</name>
<dbReference type="InterPro" id="IPR002733">
    <property type="entry name" value="AMMECR1_domain"/>
</dbReference>
<dbReference type="Pfam" id="PF01871">
    <property type="entry name" value="AMMECR1"/>
    <property type="match status" value="1"/>
</dbReference>
<dbReference type="HAMAP" id="MF_00645">
    <property type="entry name" value="AMMECR1"/>
    <property type="match status" value="1"/>
</dbReference>
<dbReference type="NCBIfam" id="NF002000">
    <property type="entry name" value="PRK00801.1"/>
    <property type="match status" value="1"/>
</dbReference>
<reference evidence="3 4" key="1">
    <citation type="submission" date="2010-07" db="EMBL/GenBank/DDBJ databases">
        <title>The complete genome of Methanosalsum zhilinae DSM 4017.</title>
        <authorList>
            <consortium name="US DOE Joint Genome Institute (JGI-PGF)"/>
            <person name="Lucas S."/>
            <person name="Copeland A."/>
            <person name="Lapidus A."/>
            <person name="Glavina del Rio T."/>
            <person name="Dalin E."/>
            <person name="Tice H."/>
            <person name="Bruce D."/>
            <person name="Goodwin L."/>
            <person name="Pitluck S."/>
            <person name="Kyrpides N."/>
            <person name="Mavromatis K."/>
            <person name="Ovchinnikova G."/>
            <person name="Daligault H."/>
            <person name="Detter J.C."/>
            <person name="Han C."/>
            <person name="Tapia R."/>
            <person name="Larimer F."/>
            <person name="Land M."/>
            <person name="Hauser L."/>
            <person name="Markowitz V."/>
            <person name="Cheng J.-F."/>
            <person name="Hugenholtz P."/>
            <person name="Woyke T."/>
            <person name="Wu D."/>
            <person name="Spring S."/>
            <person name="Schueler E."/>
            <person name="Brambilla E."/>
            <person name="Klenk H.-P."/>
            <person name="Eisen J.A."/>
        </authorList>
    </citation>
    <scope>NUCLEOTIDE SEQUENCE [LARGE SCALE GENOMIC DNA]</scope>
    <source>
        <strain evidence="4">DSM 4017 / NBRC 107636 / OCM 62 / WeN5</strain>
    </source>
</reference>
<dbReference type="Proteomes" id="UP000006622">
    <property type="component" value="Chromosome"/>
</dbReference>
<evidence type="ECO:0000259" key="2">
    <source>
        <dbReference type="PROSITE" id="PS51112"/>
    </source>
</evidence>
<organism evidence="3 4">
    <name type="scientific">Methanosalsum zhilinae (strain DSM 4017 / NBRC 107636 / OCM 62 / WeN5)</name>
    <name type="common">Methanohalophilus zhilinae</name>
    <dbReference type="NCBI Taxonomy" id="679901"/>
    <lineage>
        <taxon>Archaea</taxon>
        <taxon>Methanobacteriati</taxon>
        <taxon>Methanobacteriota</taxon>
        <taxon>Stenosarchaea group</taxon>
        <taxon>Methanomicrobia</taxon>
        <taxon>Methanosarcinales</taxon>
        <taxon>Methanosarcinaceae</taxon>
        <taxon>Methanosalsum</taxon>
    </lineage>
</organism>